<dbReference type="Proteomes" id="UP001345691">
    <property type="component" value="Unassembled WGS sequence"/>
</dbReference>
<proteinExistence type="predicted"/>
<name>A0ABR0J206_9EURO</name>
<comment type="caution">
    <text evidence="1">The sequence shown here is derived from an EMBL/GenBank/DDBJ whole genome shotgun (WGS) entry which is preliminary data.</text>
</comment>
<protein>
    <submittedName>
        <fullName evidence="1">Uncharacterized protein</fullName>
    </submittedName>
</protein>
<dbReference type="EMBL" id="JAVRRF010000022">
    <property type="protein sequence ID" value="KAK5054756.1"/>
    <property type="molecule type" value="Genomic_DNA"/>
</dbReference>
<keyword evidence="2" id="KW-1185">Reference proteome</keyword>
<organism evidence="1 2">
    <name type="scientific">Exophiala sideris</name>
    <dbReference type="NCBI Taxonomy" id="1016849"/>
    <lineage>
        <taxon>Eukaryota</taxon>
        <taxon>Fungi</taxon>
        <taxon>Dikarya</taxon>
        <taxon>Ascomycota</taxon>
        <taxon>Pezizomycotina</taxon>
        <taxon>Eurotiomycetes</taxon>
        <taxon>Chaetothyriomycetidae</taxon>
        <taxon>Chaetothyriales</taxon>
        <taxon>Herpotrichiellaceae</taxon>
        <taxon>Exophiala</taxon>
    </lineage>
</organism>
<evidence type="ECO:0000313" key="2">
    <source>
        <dbReference type="Proteomes" id="UP001345691"/>
    </source>
</evidence>
<accession>A0ABR0J206</accession>
<evidence type="ECO:0000313" key="1">
    <source>
        <dbReference type="EMBL" id="KAK5054756.1"/>
    </source>
</evidence>
<sequence>MINRLLEEEIQRVVGDEAYVTLKKTEGYRTALREFDVAIKVTFGGKNDKDKYISFPMAKLKDKPAKGLIKNSMTLSGATMFRLFDPITREIERLVTEQVNNVKMERLQASPPDTTGVKVVFLNP</sequence>
<gene>
    <name evidence="1" type="ORF">LTR69_008663</name>
</gene>
<reference evidence="1 2" key="1">
    <citation type="submission" date="2023-08" db="EMBL/GenBank/DDBJ databases">
        <title>Black Yeasts Isolated from many extreme environments.</title>
        <authorList>
            <person name="Coleine C."/>
            <person name="Stajich J.E."/>
            <person name="Selbmann L."/>
        </authorList>
    </citation>
    <scope>NUCLEOTIDE SEQUENCE [LARGE SCALE GENOMIC DNA]</scope>
    <source>
        <strain evidence="1 2">CCFEE 6328</strain>
    </source>
</reference>